<dbReference type="Proteomes" id="UP000305681">
    <property type="component" value="Unassembled WGS sequence"/>
</dbReference>
<evidence type="ECO:0000313" key="2">
    <source>
        <dbReference type="Proteomes" id="UP000305681"/>
    </source>
</evidence>
<accession>A0A5C4NXG9</accession>
<dbReference type="AlphaFoldDB" id="A0A5C4NXG9"/>
<sequence length="493" mass="54366">MHSEAQFLVVQQHQLNAVGDQLGAISLTLAQLQSSQEQNDKLLDQLLAQACTVATSDDVVVIFDNHDLDIDIEIEPDTATTPPVPMIKPLSLLDCVQVDSSACWNDYLAAADAYSARNNVQLLADPFRLLMSDTQRIALEKRIKEEFSLKNANCDKYDYMIAGTCGLIGGLVDIFFVGLPGQGAVGKMADETTNKLVENFARMNGWDGPRNPDHATASAIGFLERNFKVNYDHRHTADVGGAFKMSTGNHHIKSLAHSPDLTGLFFSLLNQFTSTASFISDGKLITIDTKTFELRGTNLVSKVFAGFANWLGHLFSDMAGSSGTLSSGGRGTGIPMPFFSLLQLLEVGEFGQHRQTFATIAVRVFEQGYDLRHGFALSIPVLITEILTRLMWTVKQRFYHDQPWLQCVPSAANPELRRMLMIAHGSLCLVDAVDAGVRSGGEIIQFMLRSNMVAWARFGTLALTEIKAWYGEGNLDIAAVDDYLEREYRRMVA</sequence>
<comment type="caution">
    <text evidence="1">The sequence shown here is derived from an EMBL/GenBank/DDBJ whole genome shotgun (WGS) entry which is preliminary data.</text>
</comment>
<dbReference type="RefSeq" id="WP_139089394.1">
    <property type="nucleotide sequence ID" value="NZ_VDGE01000001.1"/>
</dbReference>
<protein>
    <submittedName>
        <fullName evidence="1">Uncharacterized protein</fullName>
    </submittedName>
</protein>
<organism evidence="1 2">
    <name type="scientific">Janthinobacterium lividum</name>
    <dbReference type="NCBI Taxonomy" id="29581"/>
    <lineage>
        <taxon>Bacteria</taxon>
        <taxon>Pseudomonadati</taxon>
        <taxon>Pseudomonadota</taxon>
        <taxon>Betaproteobacteria</taxon>
        <taxon>Burkholderiales</taxon>
        <taxon>Oxalobacteraceae</taxon>
        <taxon>Janthinobacterium</taxon>
    </lineage>
</organism>
<name>A0A5C4NXG9_9BURK</name>
<gene>
    <name evidence="1" type="ORF">FHI69_02735</name>
</gene>
<evidence type="ECO:0000313" key="1">
    <source>
        <dbReference type="EMBL" id="TNC78228.1"/>
    </source>
</evidence>
<dbReference type="EMBL" id="VDGE01000001">
    <property type="protein sequence ID" value="TNC78228.1"/>
    <property type="molecule type" value="Genomic_DNA"/>
</dbReference>
<proteinExistence type="predicted"/>
<reference evidence="1 2" key="1">
    <citation type="submission" date="2019-06" db="EMBL/GenBank/DDBJ databases">
        <title>Genome sequence of Janthinobacterium lividum UCD_MED1.</title>
        <authorList>
            <person name="De Leon M.E."/>
            <person name="Jospin G."/>
        </authorList>
    </citation>
    <scope>NUCLEOTIDE SEQUENCE [LARGE SCALE GENOMIC DNA]</scope>
    <source>
        <strain evidence="1 2">UCD_MED1</strain>
    </source>
</reference>